<reference evidence="4" key="1">
    <citation type="submission" date="2016-06" db="UniProtKB">
        <authorList>
            <consortium name="WormBaseParasite"/>
        </authorList>
    </citation>
    <scope>IDENTIFICATION</scope>
</reference>
<dbReference type="InterPro" id="IPR046345">
    <property type="entry name" value="TraB_PrgY-like"/>
</dbReference>
<accession>A0A183ARA2</accession>
<dbReference type="AlphaFoldDB" id="A0A183ARA2"/>
<keyword evidence="3" id="KW-1185">Reference proteome</keyword>
<dbReference type="PANTHER" id="PTHR21530:SF7">
    <property type="entry name" value="TRAB DOMAIN-CONTAINING PROTEIN"/>
    <property type="match status" value="1"/>
</dbReference>
<evidence type="ECO:0000256" key="1">
    <source>
        <dbReference type="SAM" id="MobiDB-lite"/>
    </source>
</evidence>
<proteinExistence type="predicted"/>
<feature type="region of interest" description="Disordered" evidence="1">
    <location>
        <begin position="39"/>
        <end position="92"/>
    </location>
</feature>
<feature type="compositionally biased region" description="Polar residues" evidence="1">
    <location>
        <begin position="39"/>
        <end position="48"/>
    </location>
</feature>
<protein>
    <submittedName>
        <fullName evidence="4">TraB domain-containing protein</fullName>
    </submittedName>
</protein>
<dbReference type="Proteomes" id="UP000272942">
    <property type="component" value="Unassembled WGS sequence"/>
</dbReference>
<reference evidence="2 3" key="2">
    <citation type="submission" date="2018-11" db="EMBL/GenBank/DDBJ databases">
        <authorList>
            <consortium name="Pathogen Informatics"/>
        </authorList>
    </citation>
    <scope>NUCLEOTIDE SEQUENCE [LARGE SCALE GENOMIC DNA]</scope>
    <source>
        <strain evidence="2 3">Egypt</strain>
    </source>
</reference>
<sequence length="143" mass="15502">MAGEHPELVRILVDERDMYLAKSIWSVTGMPYFSKLNNSKTQSASLSENEGPVGDSTDMVRQRTTTVNAEHNTDAEGATEHSVTGNADSPADLNPHIPSCCPYWPSPSVLPRVVVAVVGIGHVSGIKKHWASAEYIDQRALTT</sequence>
<dbReference type="OrthoDB" id="48306at2759"/>
<evidence type="ECO:0000313" key="2">
    <source>
        <dbReference type="EMBL" id="VDP85462.1"/>
    </source>
</evidence>
<gene>
    <name evidence="2" type="ORF">ECPE_LOCUS9487</name>
</gene>
<organism evidence="4">
    <name type="scientific">Echinostoma caproni</name>
    <dbReference type="NCBI Taxonomy" id="27848"/>
    <lineage>
        <taxon>Eukaryota</taxon>
        <taxon>Metazoa</taxon>
        <taxon>Spiralia</taxon>
        <taxon>Lophotrochozoa</taxon>
        <taxon>Platyhelminthes</taxon>
        <taxon>Trematoda</taxon>
        <taxon>Digenea</taxon>
        <taxon>Plagiorchiida</taxon>
        <taxon>Echinostomata</taxon>
        <taxon>Echinostomatoidea</taxon>
        <taxon>Echinostomatidae</taxon>
        <taxon>Echinostoma</taxon>
    </lineage>
</organism>
<dbReference type="EMBL" id="UZAN01047500">
    <property type="protein sequence ID" value="VDP85462.1"/>
    <property type="molecule type" value="Genomic_DNA"/>
</dbReference>
<evidence type="ECO:0000313" key="4">
    <source>
        <dbReference type="WBParaSite" id="ECPE_0000951601-mRNA-1"/>
    </source>
</evidence>
<evidence type="ECO:0000313" key="3">
    <source>
        <dbReference type="Proteomes" id="UP000272942"/>
    </source>
</evidence>
<dbReference type="PANTHER" id="PTHR21530">
    <property type="entry name" value="PHEROMONE SHUTDOWN PROTEIN"/>
    <property type="match status" value="1"/>
</dbReference>
<name>A0A183ARA2_9TREM</name>
<dbReference type="WBParaSite" id="ECPE_0000951601-mRNA-1">
    <property type="protein sequence ID" value="ECPE_0000951601-mRNA-1"/>
    <property type="gene ID" value="ECPE_0000951601"/>
</dbReference>